<dbReference type="EMBL" id="FNBS01000005">
    <property type="protein sequence ID" value="SDF15899.1"/>
    <property type="molecule type" value="Genomic_DNA"/>
</dbReference>
<proteinExistence type="predicted"/>
<dbReference type="RefSeq" id="WP_074592017.1">
    <property type="nucleotide sequence ID" value="NZ_FNBS01000005.1"/>
</dbReference>
<dbReference type="Proteomes" id="UP000183404">
    <property type="component" value="Unassembled WGS sequence"/>
</dbReference>
<protein>
    <submittedName>
        <fullName evidence="1">Uncharacterized protein</fullName>
    </submittedName>
</protein>
<reference evidence="1 2" key="1">
    <citation type="submission" date="2016-10" db="EMBL/GenBank/DDBJ databases">
        <authorList>
            <person name="de Groot N.N."/>
        </authorList>
    </citation>
    <scope>NUCLEOTIDE SEQUENCE [LARGE SCALE GENOMIC DNA]</scope>
    <source>
        <strain evidence="1 2">DSM 569</strain>
    </source>
</reference>
<sequence>MVLIHTGFDKLDEEVAKNVEDSKIIYYPDFLLEEKGETVVLSPKINTRMPFKDFLFALRQQDKRIVLILGDKTSPYIGYALALGIYDIIFDPVTPDKIIEKIKNPSKFSDVQHLYLGLQGKVRFSGAAEDEQSGLPIETIEVSGHSEIDKKIAEGILRLLNRPCKNCSLTEMLLDIEEEIIRILT</sequence>
<name>A0A1G7IUC1_THETY</name>
<accession>A0A1G7IUC1</accession>
<dbReference type="AlphaFoldDB" id="A0A1G7IUC1"/>
<organism evidence="1 2">
    <name type="scientific">Thermoanaerobacter thermohydrosulfuricus</name>
    <name type="common">Clostridium thermohydrosulfuricum</name>
    <dbReference type="NCBI Taxonomy" id="1516"/>
    <lineage>
        <taxon>Bacteria</taxon>
        <taxon>Bacillati</taxon>
        <taxon>Bacillota</taxon>
        <taxon>Clostridia</taxon>
        <taxon>Thermoanaerobacterales</taxon>
        <taxon>Thermoanaerobacteraceae</taxon>
        <taxon>Thermoanaerobacter</taxon>
    </lineage>
</organism>
<evidence type="ECO:0000313" key="1">
    <source>
        <dbReference type="EMBL" id="SDF15899.1"/>
    </source>
</evidence>
<evidence type="ECO:0000313" key="2">
    <source>
        <dbReference type="Proteomes" id="UP000183404"/>
    </source>
</evidence>
<gene>
    <name evidence="1" type="ORF">SAMN04244560_00327</name>
</gene>